<dbReference type="Proteomes" id="UP000000346">
    <property type="component" value="Chromosome"/>
</dbReference>
<evidence type="ECO:0000313" key="3">
    <source>
        <dbReference type="Proteomes" id="UP000000346"/>
    </source>
</evidence>
<dbReference type="STRING" id="666510.ASAC_0158"/>
<evidence type="ECO:0008006" key="4">
    <source>
        <dbReference type="Google" id="ProtNLM"/>
    </source>
</evidence>
<dbReference type="HOGENOM" id="CLU_126372_0_0_2"/>
<organism evidence="2 3">
    <name type="scientific">Acidilobus saccharovorans (strain DSM 16705 / JCM 18335 / VKM B-2471 / 345-15)</name>
    <dbReference type="NCBI Taxonomy" id="666510"/>
    <lineage>
        <taxon>Archaea</taxon>
        <taxon>Thermoproteota</taxon>
        <taxon>Thermoprotei</taxon>
        <taxon>Acidilobales</taxon>
        <taxon>Acidilobaceae</taxon>
        <taxon>Acidilobus</taxon>
    </lineage>
</organism>
<dbReference type="AlphaFoldDB" id="D9PZS8"/>
<sequence>MKVLSIRAERGKVVRSEIVDGDLKEVVKRKALEAMNEWDPATSDFIVLKDDRELEFPLPLKPEIVDLFRDLGELGGLGRTKDKAVAHFPVYTISFENHMVSEDKYVEYKIYLLAPYINEDVRTELEAEAQDITTEKQGPEGIEEEGEGEEGEKEG</sequence>
<dbReference type="Pfam" id="PF10051">
    <property type="entry name" value="DUF2286"/>
    <property type="match status" value="1"/>
</dbReference>
<feature type="region of interest" description="Disordered" evidence="1">
    <location>
        <begin position="125"/>
        <end position="155"/>
    </location>
</feature>
<evidence type="ECO:0000256" key="1">
    <source>
        <dbReference type="SAM" id="MobiDB-lite"/>
    </source>
</evidence>
<proteinExistence type="predicted"/>
<gene>
    <name evidence="2" type="ordered locus">ASAC_0158</name>
</gene>
<dbReference type="OrthoDB" id="15027at2157"/>
<keyword evidence="3" id="KW-1185">Reference proteome</keyword>
<evidence type="ECO:0000313" key="2">
    <source>
        <dbReference type="EMBL" id="ADL18566.1"/>
    </source>
</evidence>
<name>D9PZS8_ACIS3</name>
<dbReference type="KEGG" id="asc:ASAC_0158"/>
<dbReference type="EMBL" id="CP001742">
    <property type="protein sequence ID" value="ADL18566.1"/>
    <property type="molecule type" value="Genomic_DNA"/>
</dbReference>
<dbReference type="InterPro" id="IPR017006">
    <property type="entry name" value="UCP032756"/>
</dbReference>
<protein>
    <recommendedName>
        <fullName evidence="4">DUF2286 domain-containing protein</fullName>
    </recommendedName>
</protein>
<feature type="compositionally biased region" description="Acidic residues" evidence="1">
    <location>
        <begin position="141"/>
        <end position="155"/>
    </location>
</feature>
<accession>D9PZS8</accession>
<dbReference type="eggNOG" id="arCOG04251">
    <property type="taxonomic scope" value="Archaea"/>
</dbReference>
<reference evidence="2 3" key="1">
    <citation type="journal article" date="2010" name="Appl. Environ. Microbiol.">
        <title>The genome sequence of the crenarchaeon Acidilobus saccharovorans supports a new order, Acidilobales, and suggests an important ecological role in terrestrial acidic hot springs.</title>
        <authorList>
            <person name="Mardanov A.V."/>
            <person name="Svetlitchnyi V.A."/>
            <person name="Beletsky A.V."/>
            <person name="Prokofeva M.I."/>
            <person name="Bonch-Osmolovskaya E.A."/>
            <person name="Ravin N.V."/>
            <person name="Skryabin K.G."/>
        </authorList>
    </citation>
    <scope>NUCLEOTIDE SEQUENCE [LARGE SCALE GENOMIC DNA]</scope>
    <source>
        <strain evidence="3">DSM 16705 / JCM 18335 / VKM B-2471 / 345-15</strain>
    </source>
</reference>
<dbReference type="InParanoid" id="D9PZS8"/>